<keyword evidence="5 7" id="KW-1133">Transmembrane helix</keyword>
<evidence type="ECO:0000256" key="4">
    <source>
        <dbReference type="ARBA" id="ARBA00022692"/>
    </source>
</evidence>
<feature type="signal peptide" evidence="8">
    <location>
        <begin position="1"/>
        <end position="21"/>
    </location>
</feature>
<reference evidence="9 10" key="1">
    <citation type="submission" date="2018-08" db="EMBL/GenBank/DDBJ databases">
        <title>Aphanomyces genome sequencing and annotation.</title>
        <authorList>
            <person name="Minardi D."/>
            <person name="Oidtmann B."/>
            <person name="Van Der Giezen M."/>
            <person name="Studholme D.J."/>
        </authorList>
    </citation>
    <scope>NUCLEOTIDE SEQUENCE [LARGE SCALE GENOMIC DNA]</scope>
    <source>
        <strain evidence="9 10">NJM0002</strain>
    </source>
</reference>
<keyword evidence="4 7" id="KW-0812">Transmembrane</keyword>
<dbReference type="VEuPathDB" id="FungiDB:H310_08481"/>
<comment type="caution">
    <text evidence="9">The sequence shown here is derived from an EMBL/GenBank/DDBJ whole genome shotgun (WGS) entry which is preliminary data.</text>
</comment>
<feature type="transmembrane region" description="Helical" evidence="7">
    <location>
        <begin position="440"/>
        <end position="462"/>
    </location>
</feature>
<name>A0A3R6ZR88_9STRA</name>
<dbReference type="PANTHER" id="PTHR10010:SF46">
    <property type="entry name" value="SODIUM-DEPENDENT PHOSPHATE TRANSPORT PROTEIN 2B"/>
    <property type="match status" value="1"/>
</dbReference>
<feature type="transmembrane region" description="Helical" evidence="7">
    <location>
        <begin position="227"/>
        <end position="253"/>
    </location>
</feature>
<evidence type="ECO:0000256" key="2">
    <source>
        <dbReference type="ARBA" id="ARBA00005808"/>
    </source>
</evidence>
<evidence type="ECO:0000256" key="1">
    <source>
        <dbReference type="ARBA" id="ARBA00004651"/>
    </source>
</evidence>
<evidence type="ECO:0000256" key="7">
    <source>
        <dbReference type="SAM" id="Phobius"/>
    </source>
</evidence>
<feature type="transmembrane region" description="Helical" evidence="7">
    <location>
        <begin position="549"/>
        <end position="575"/>
    </location>
</feature>
<dbReference type="Pfam" id="PF02690">
    <property type="entry name" value="Na_Pi_cotrans"/>
    <property type="match status" value="2"/>
</dbReference>
<dbReference type="Proteomes" id="UP000285060">
    <property type="component" value="Unassembled WGS sequence"/>
</dbReference>
<feature type="transmembrane region" description="Helical" evidence="7">
    <location>
        <begin position="181"/>
        <end position="206"/>
    </location>
</feature>
<feature type="transmembrane region" description="Helical" evidence="7">
    <location>
        <begin position="507"/>
        <end position="528"/>
    </location>
</feature>
<dbReference type="AlphaFoldDB" id="A0A3R6ZR88"/>
<evidence type="ECO:0000256" key="6">
    <source>
        <dbReference type="ARBA" id="ARBA00023136"/>
    </source>
</evidence>
<feature type="transmembrane region" description="Helical" evidence="7">
    <location>
        <begin position="265"/>
        <end position="286"/>
    </location>
</feature>
<dbReference type="GO" id="GO:0005886">
    <property type="term" value="C:plasma membrane"/>
    <property type="evidence" value="ECO:0007669"/>
    <property type="project" value="UniProtKB-SubCell"/>
</dbReference>
<accession>A0A3R6ZR88</accession>
<evidence type="ECO:0000313" key="9">
    <source>
        <dbReference type="EMBL" id="RHY30479.1"/>
    </source>
</evidence>
<dbReference type="PANTHER" id="PTHR10010">
    <property type="entry name" value="SOLUTE CARRIER FAMILY 34 SODIUM PHOSPHATE , MEMBER 2-RELATED"/>
    <property type="match status" value="1"/>
</dbReference>
<organism evidence="9 10">
    <name type="scientific">Aphanomyces invadans</name>
    <dbReference type="NCBI Taxonomy" id="157072"/>
    <lineage>
        <taxon>Eukaryota</taxon>
        <taxon>Sar</taxon>
        <taxon>Stramenopiles</taxon>
        <taxon>Oomycota</taxon>
        <taxon>Saprolegniomycetes</taxon>
        <taxon>Saprolegniales</taxon>
        <taxon>Verrucalvaceae</taxon>
        <taxon>Aphanomyces</taxon>
    </lineage>
</organism>
<feature type="transmembrane region" description="Helical" evidence="7">
    <location>
        <begin position="581"/>
        <end position="603"/>
    </location>
</feature>
<keyword evidence="3" id="KW-1003">Cell membrane</keyword>
<dbReference type="VEuPathDB" id="FungiDB:H310_08482"/>
<dbReference type="NCBIfam" id="NF037997">
    <property type="entry name" value="Na_Pi_symport"/>
    <property type="match status" value="1"/>
</dbReference>
<gene>
    <name evidence="9" type="ORF">DYB32_004284</name>
</gene>
<keyword evidence="10" id="KW-1185">Reference proteome</keyword>
<proteinExistence type="inferred from homology"/>
<dbReference type="GO" id="GO:0005436">
    <property type="term" value="F:sodium:phosphate symporter activity"/>
    <property type="evidence" value="ECO:0007669"/>
    <property type="project" value="InterPro"/>
</dbReference>
<keyword evidence="6 7" id="KW-0472">Membrane</keyword>
<evidence type="ECO:0000256" key="8">
    <source>
        <dbReference type="SAM" id="SignalP"/>
    </source>
</evidence>
<sequence>MSRFLVHVCVALAVLCGGAASVPDATAVTIVSAKTLNEHFKPAVPFQIESAKQLHATDDSKSQWRITSNKGAFDINVQEDASTKELSLVSVYQIGVDGTKTLIYEPKGLPTTWLLGSAIIEAFPMTPRDPILSWPATAHSSGGYPHHDTRNSFDDDLESELEKAGYVENNTFENLPLRVRIVLGFLFLTLALVSLYAFMVAIQLLGESFTLLFACNTKSVFEFADNPVAGLMVGIVSTAMLHSSSTVTAVMVALVGSGGLTVRSAIPIIMGANIGTSVTCIMVAFAQISKRDQFERAMAASSVHDMYNIWSVLVMFPLELLFHPLEKLSEACVGGKTNFYFDSPIDIAVKPFADVVLNVNRTALYGVASGSLECGQVNMVDSGVFKSASASHSLSDSAIGGICLGIAFALLVASLVCLVQSLTKLVGGSARKYMRHALNYSGYLNIFIGIAVTFGVQSSTIVTSTLTPLAGLDLITLDQVYPLIIGANVGTTVKALLASWVTGTYNAVMAALVHLFFNIFGIFFFYVIPAMRYPILHSAERIGYYSARWPLVALLFLLMVFFVVPGAGFGMVYLYKGNATAVGFGISITAIVGVLVVAIYWWYWRRDGRERWHYFLAVKAEDHRMRMEAVRRARDDDLAYIP</sequence>
<keyword evidence="8" id="KW-0732">Signal</keyword>
<evidence type="ECO:0000256" key="3">
    <source>
        <dbReference type="ARBA" id="ARBA00022475"/>
    </source>
</evidence>
<feature type="chain" id="PRO_5018581063" description="Sodium-dependent phosphate transporter" evidence="8">
    <location>
        <begin position="22"/>
        <end position="642"/>
    </location>
</feature>
<dbReference type="GO" id="GO:0044341">
    <property type="term" value="P:sodium-dependent phosphate transport"/>
    <property type="evidence" value="ECO:0007669"/>
    <property type="project" value="InterPro"/>
</dbReference>
<evidence type="ECO:0000313" key="10">
    <source>
        <dbReference type="Proteomes" id="UP000285060"/>
    </source>
</evidence>
<evidence type="ECO:0000256" key="5">
    <source>
        <dbReference type="ARBA" id="ARBA00022989"/>
    </source>
</evidence>
<comment type="similarity">
    <text evidence="2">Belongs to the SLC34A transporter family.</text>
</comment>
<dbReference type="EMBL" id="QUSY01000311">
    <property type="protein sequence ID" value="RHY30479.1"/>
    <property type="molecule type" value="Genomic_DNA"/>
</dbReference>
<protein>
    <recommendedName>
        <fullName evidence="11">Sodium-dependent phosphate transporter</fullName>
    </recommendedName>
</protein>
<dbReference type="InterPro" id="IPR003841">
    <property type="entry name" value="Na/Pi_transpt"/>
</dbReference>
<feature type="transmembrane region" description="Helical" evidence="7">
    <location>
        <begin position="398"/>
        <end position="419"/>
    </location>
</feature>
<evidence type="ECO:0008006" key="11">
    <source>
        <dbReference type="Google" id="ProtNLM"/>
    </source>
</evidence>
<comment type="subcellular location">
    <subcellularLocation>
        <location evidence="1">Cell membrane</location>
        <topology evidence="1">Multi-pass membrane protein</topology>
    </subcellularLocation>
</comment>